<dbReference type="PANTHER" id="PTHR38248:SF2">
    <property type="entry name" value="FUNK1 11"/>
    <property type="match status" value="1"/>
</dbReference>
<feature type="region of interest" description="Disordered" evidence="1">
    <location>
        <begin position="1"/>
        <end position="157"/>
    </location>
</feature>
<feature type="compositionally biased region" description="Low complexity" evidence="1">
    <location>
        <begin position="59"/>
        <end position="75"/>
    </location>
</feature>
<protein>
    <recommendedName>
        <fullName evidence="2">Protein kinase domain-containing protein</fullName>
    </recommendedName>
</protein>
<gene>
    <name evidence="3" type="ORF">D9611_006098</name>
</gene>
<dbReference type="PROSITE" id="PS00109">
    <property type="entry name" value="PROTEIN_KINASE_TYR"/>
    <property type="match status" value="1"/>
</dbReference>
<dbReference type="OrthoDB" id="5584477at2759"/>
<dbReference type="InterPro" id="IPR040976">
    <property type="entry name" value="Pkinase_fungal"/>
</dbReference>
<dbReference type="InterPro" id="IPR000719">
    <property type="entry name" value="Prot_kinase_dom"/>
</dbReference>
<feature type="region of interest" description="Disordered" evidence="1">
    <location>
        <begin position="758"/>
        <end position="814"/>
    </location>
</feature>
<proteinExistence type="predicted"/>
<dbReference type="GO" id="GO:0004672">
    <property type="term" value="F:protein kinase activity"/>
    <property type="evidence" value="ECO:0007669"/>
    <property type="project" value="InterPro"/>
</dbReference>
<feature type="compositionally biased region" description="Low complexity" evidence="1">
    <location>
        <begin position="100"/>
        <end position="110"/>
    </location>
</feature>
<dbReference type="Proteomes" id="UP000541558">
    <property type="component" value="Unassembled WGS sequence"/>
</dbReference>
<feature type="compositionally biased region" description="Polar residues" evidence="1">
    <location>
        <begin position="1"/>
        <end position="31"/>
    </location>
</feature>
<dbReference type="EMBL" id="JAACJK010000002">
    <property type="protein sequence ID" value="KAF5341005.1"/>
    <property type="molecule type" value="Genomic_DNA"/>
</dbReference>
<feature type="compositionally biased region" description="Polar residues" evidence="1">
    <location>
        <begin position="80"/>
        <end position="90"/>
    </location>
</feature>
<dbReference type="PROSITE" id="PS50011">
    <property type="entry name" value="PROTEIN_KINASE_DOM"/>
    <property type="match status" value="1"/>
</dbReference>
<dbReference type="InterPro" id="IPR011009">
    <property type="entry name" value="Kinase-like_dom_sf"/>
</dbReference>
<dbReference type="Gene3D" id="1.10.510.10">
    <property type="entry name" value="Transferase(Phosphotransferase) domain 1"/>
    <property type="match status" value="1"/>
</dbReference>
<name>A0A8H5FKX6_9AGAR</name>
<comment type="caution">
    <text evidence="3">The sequence shown here is derived from an EMBL/GenBank/DDBJ whole genome shotgun (WGS) entry which is preliminary data.</text>
</comment>
<dbReference type="PANTHER" id="PTHR38248">
    <property type="entry name" value="FUNK1 6"/>
    <property type="match status" value="1"/>
</dbReference>
<dbReference type="InterPro" id="IPR008266">
    <property type="entry name" value="Tyr_kinase_AS"/>
</dbReference>
<dbReference type="SUPFAM" id="SSF56112">
    <property type="entry name" value="Protein kinase-like (PK-like)"/>
    <property type="match status" value="1"/>
</dbReference>
<dbReference type="AlphaFoldDB" id="A0A8H5FKX6"/>
<dbReference type="GO" id="GO:0005524">
    <property type="term" value="F:ATP binding"/>
    <property type="evidence" value="ECO:0007669"/>
    <property type="project" value="InterPro"/>
</dbReference>
<feature type="domain" description="Protein kinase" evidence="2">
    <location>
        <begin position="430"/>
        <end position="731"/>
    </location>
</feature>
<organism evidence="3 4">
    <name type="scientific">Ephemerocybe angulata</name>
    <dbReference type="NCBI Taxonomy" id="980116"/>
    <lineage>
        <taxon>Eukaryota</taxon>
        <taxon>Fungi</taxon>
        <taxon>Dikarya</taxon>
        <taxon>Basidiomycota</taxon>
        <taxon>Agaricomycotina</taxon>
        <taxon>Agaricomycetes</taxon>
        <taxon>Agaricomycetidae</taxon>
        <taxon>Agaricales</taxon>
        <taxon>Agaricineae</taxon>
        <taxon>Psathyrellaceae</taxon>
        <taxon>Ephemerocybe</taxon>
    </lineage>
</organism>
<feature type="compositionally biased region" description="Polar residues" evidence="1">
    <location>
        <begin position="120"/>
        <end position="156"/>
    </location>
</feature>
<evidence type="ECO:0000256" key="1">
    <source>
        <dbReference type="SAM" id="MobiDB-lite"/>
    </source>
</evidence>
<sequence length="814" mass="89745">MPNPSTTIPSGVRTRSQTRCQAQLGSAQAIPNATILPLKPKPSAPSKTRARRSNAAQSTRRTPAKTPKAPRARAPVKISTPATSGTTLTGRQRPYTRSVAAAQRALGGLRAQKDQDASEAGQTITESPSRHTPPQSEPASAVSRTSVSQNDASDSQVRVDEMTRVVMQELHGIEIVDATFLKGLYKDVVSESKIDDFLATTELYDSGKHMWADLSINFQDERDLYNPLMMIIGAVVNGLGNTNGSRRVVDTHASTFLHADEPSHSSKPHITILATGPSFQKPRAPEGKEGAYDATIGFSNAASVFQVTRDATSFDDKHIERLAMHSRQIMIQQPNRLFCRSLLITETRVLLLHYDHSGAYRTEFVNIHEDPKTFIRLVLGVSSAEEDVLGLDTSVQWLVKDGYKVGGTISTLDASGNLVAYALEDVEPIFFRPAVRGRGTACWYAKDATGSPVIIKDLWRADMKGAEHEFLERAKGLQGVVQMVSFEDERAQTKDFRPETYRSDDFYNRTLSRITMKRYGPSIAYSTSQWRLIASLRDAIQGHFNLIKANVLHRDVTTENILLGEEGAPVGQRGILIDLDMAAPVKGKRAPFSVEGRVGTWLYLSFAVLANGKANRGLACVDHDYLDDLESFFYVLCHLMYGFDSIGVAKSEKDFRETVLGAWENQDAVLTAPSKLAYFHSQGMHVVPPSPFWSQACVDLGEKIRHFLCPLLMAKIKIRSTKGAAVREAMLADLHAGVEEHYSQVLGFFDTALEELAKPGGEAPRRPPSASTTSSFDSPRRDANPPLAPVNRGMKRSIEDVEALPNIRRTRSRR</sequence>
<keyword evidence="4" id="KW-1185">Reference proteome</keyword>
<accession>A0A8H5FKX6</accession>
<evidence type="ECO:0000313" key="3">
    <source>
        <dbReference type="EMBL" id="KAF5341005.1"/>
    </source>
</evidence>
<evidence type="ECO:0000313" key="4">
    <source>
        <dbReference type="Proteomes" id="UP000541558"/>
    </source>
</evidence>
<reference evidence="3 4" key="1">
    <citation type="journal article" date="2020" name="ISME J.">
        <title>Uncovering the hidden diversity of litter-decomposition mechanisms in mushroom-forming fungi.</title>
        <authorList>
            <person name="Floudas D."/>
            <person name="Bentzer J."/>
            <person name="Ahren D."/>
            <person name="Johansson T."/>
            <person name="Persson P."/>
            <person name="Tunlid A."/>
        </authorList>
    </citation>
    <scope>NUCLEOTIDE SEQUENCE [LARGE SCALE GENOMIC DNA]</scope>
    <source>
        <strain evidence="3 4">CBS 175.51</strain>
    </source>
</reference>
<evidence type="ECO:0000259" key="2">
    <source>
        <dbReference type="PROSITE" id="PS50011"/>
    </source>
</evidence>
<dbReference type="Pfam" id="PF17667">
    <property type="entry name" value="Pkinase_fungal"/>
    <property type="match status" value="2"/>
</dbReference>